<name>A0A8H6M7E5_9AGAR</name>
<evidence type="ECO:0000313" key="2">
    <source>
        <dbReference type="EMBL" id="KAF6754007.1"/>
    </source>
</evidence>
<reference evidence="2 3" key="1">
    <citation type="submission" date="2020-07" db="EMBL/GenBank/DDBJ databases">
        <title>Comparative genomics of pyrophilous fungi reveals a link between fire events and developmental genes.</title>
        <authorList>
            <consortium name="DOE Joint Genome Institute"/>
            <person name="Steindorff A.S."/>
            <person name="Carver A."/>
            <person name="Calhoun S."/>
            <person name="Stillman K."/>
            <person name="Liu H."/>
            <person name="Lipzen A."/>
            <person name="Pangilinan J."/>
            <person name="Labutti K."/>
            <person name="Bruns T.D."/>
            <person name="Grigoriev I.V."/>
        </authorList>
    </citation>
    <scope>NUCLEOTIDE SEQUENCE [LARGE SCALE GENOMIC DNA]</scope>
    <source>
        <strain evidence="2 3">CBS 144469</strain>
    </source>
</reference>
<organism evidence="2 3">
    <name type="scientific">Ephemerocybe angulata</name>
    <dbReference type="NCBI Taxonomy" id="980116"/>
    <lineage>
        <taxon>Eukaryota</taxon>
        <taxon>Fungi</taxon>
        <taxon>Dikarya</taxon>
        <taxon>Basidiomycota</taxon>
        <taxon>Agaricomycotina</taxon>
        <taxon>Agaricomycetes</taxon>
        <taxon>Agaricomycetidae</taxon>
        <taxon>Agaricales</taxon>
        <taxon>Agaricineae</taxon>
        <taxon>Psathyrellaceae</taxon>
        <taxon>Ephemerocybe</taxon>
    </lineage>
</organism>
<keyword evidence="3" id="KW-1185">Reference proteome</keyword>
<protein>
    <submittedName>
        <fullName evidence="2">Uncharacterized protein</fullName>
    </submittedName>
</protein>
<dbReference type="Proteomes" id="UP000521943">
    <property type="component" value="Unassembled WGS sequence"/>
</dbReference>
<dbReference type="AlphaFoldDB" id="A0A8H6M7E5"/>
<feature type="signal peptide" evidence="1">
    <location>
        <begin position="1"/>
        <end position="32"/>
    </location>
</feature>
<evidence type="ECO:0000256" key="1">
    <source>
        <dbReference type="SAM" id="SignalP"/>
    </source>
</evidence>
<keyword evidence="1" id="KW-0732">Signal</keyword>
<accession>A0A8H6M7E5</accession>
<gene>
    <name evidence="2" type="ORF">DFP72DRAFT_388034</name>
</gene>
<sequence length="121" mass="12931">MRWHVLGVTLTPLHLLLLLLIAVAVSAPYTLALPISPPPSSPGPQSSILPRAPIKFSHWVTGFAAGVRPHRTAPPSPKPPIHPSIQMNNRLPPHFLPSVLSSIPIPTAPVDPYVLSSIACM</sequence>
<proteinExistence type="predicted"/>
<evidence type="ECO:0000313" key="3">
    <source>
        <dbReference type="Proteomes" id="UP000521943"/>
    </source>
</evidence>
<dbReference type="EMBL" id="JACGCI010000036">
    <property type="protein sequence ID" value="KAF6754007.1"/>
    <property type="molecule type" value="Genomic_DNA"/>
</dbReference>
<comment type="caution">
    <text evidence="2">The sequence shown here is derived from an EMBL/GenBank/DDBJ whole genome shotgun (WGS) entry which is preliminary data.</text>
</comment>
<feature type="chain" id="PRO_5034576159" evidence="1">
    <location>
        <begin position="33"/>
        <end position="121"/>
    </location>
</feature>